<feature type="compositionally biased region" description="Basic residues" evidence="10">
    <location>
        <begin position="857"/>
        <end position="873"/>
    </location>
</feature>
<feature type="region of interest" description="Disordered" evidence="10">
    <location>
        <begin position="1036"/>
        <end position="1064"/>
    </location>
</feature>
<dbReference type="SUPFAM" id="SSF103473">
    <property type="entry name" value="MFS general substrate transporter"/>
    <property type="match status" value="1"/>
</dbReference>
<dbReference type="SMART" id="SM00567">
    <property type="entry name" value="EZ_HEAT"/>
    <property type="match status" value="3"/>
</dbReference>
<evidence type="ECO:0000256" key="9">
    <source>
        <dbReference type="RuleBase" id="RU363121"/>
    </source>
</evidence>
<dbReference type="InterPro" id="IPR011989">
    <property type="entry name" value="ARM-like"/>
</dbReference>
<keyword evidence="8 9" id="KW-0472">Membrane</keyword>
<feature type="compositionally biased region" description="Basic residues" evidence="10">
    <location>
        <begin position="935"/>
        <end position="944"/>
    </location>
</feature>
<dbReference type="EMBL" id="JAPDIA010000001">
    <property type="protein sequence ID" value="MDG0808475.1"/>
    <property type="molecule type" value="Genomic_DNA"/>
</dbReference>
<evidence type="ECO:0000313" key="12">
    <source>
        <dbReference type="Proteomes" id="UP001153404"/>
    </source>
</evidence>
<reference evidence="11" key="1">
    <citation type="submission" date="2022-10" db="EMBL/GenBank/DDBJ databases">
        <title>Comparative genomic analysis of Cohnella hashimotonis sp. nov., isolated from the International Space Station.</title>
        <authorList>
            <person name="Simpson A."/>
            <person name="Venkateswaran K."/>
        </authorList>
    </citation>
    <scope>NUCLEOTIDE SEQUENCE</scope>
    <source>
        <strain evidence="11">DSM 28161</strain>
    </source>
</reference>
<keyword evidence="5 9" id="KW-0547">Nucleotide-binding</keyword>
<protein>
    <recommendedName>
        <fullName evidence="9">ADP,ATP carrier protein</fullName>
    </recommendedName>
</protein>
<evidence type="ECO:0000256" key="7">
    <source>
        <dbReference type="ARBA" id="ARBA00022989"/>
    </source>
</evidence>
<feature type="transmembrane region" description="Helical" evidence="9">
    <location>
        <begin position="237"/>
        <end position="256"/>
    </location>
</feature>
<dbReference type="Proteomes" id="UP001153404">
    <property type="component" value="Unassembled WGS sequence"/>
</dbReference>
<evidence type="ECO:0000256" key="8">
    <source>
        <dbReference type="ARBA" id="ARBA00023136"/>
    </source>
</evidence>
<dbReference type="Gene3D" id="1.25.10.10">
    <property type="entry name" value="Leucine-rich Repeat Variant"/>
    <property type="match status" value="2"/>
</dbReference>
<feature type="transmembrane region" description="Helical" evidence="9">
    <location>
        <begin position="175"/>
        <end position="196"/>
    </location>
</feature>
<comment type="subcellular location">
    <subcellularLocation>
        <location evidence="1 9">Membrane</location>
        <topology evidence="1 9">Multi-pass membrane protein</topology>
    </subcellularLocation>
</comment>
<dbReference type="PANTHER" id="PTHR31187:SF1">
    <property type="entry name" value="ADP,ATP CARRIER PROTEIN 1"/>
    <property type="match status" value="1"/>
</dbReference>
<evidence type="ECO:0000256" key="5">
    <source>
        <dbReference type="ARBA" id="ARBA00022741"/>
    </source>
</evidence>
<feature type="compositionally biased region" description="Low complexity" evidence="10">
    <location>
        <begin position="874"/>
        <end position="884"/>
    </location>
</feature>
<proteinExistence type="inferred from homology"/>
<keyword evidence="12" id="KW-1185">Reference proteome</keyword>
<keyword evidence="4 9" id="KW-0812">Transmembrane</keyword>
<dbReference type="Pfam" id="PF13646">
    <property type="entry name" value="HEAT_2"/>
    <property type="match status" value="1"/>
</dbReference>
<dbReference type="AlphaFoldDB" id="A0A9X4KPQ3"/>
<accession>A0A9X4KPQ3</accession>
<gene>
    <name evidence="11" type="ORF">OMP40_02935</name>
</gene>
<dbReference type="SUPFAM" id="SSF48371">
    <property type="entry name" value="ARM repeat"/>
    <property type="match status" value="1"/>
</dbReference>
<evidence type="ECO:0000256" key="3">
    <source>
        <dbReference type="ARBA" id="ARBA00022448"/>
    </source>
</evidence>
<feature type="transmembrane region" description="Helical" evidence="9">
    <location>
        <begin position="342"/>
        <end position="358"/>
    </location>
</feature>
<comment type="similarity">
    <text evidence="2 9">Belongs to the ADP/ATP translocase tlc family.</text>
</comment>
<feature type="transmembrane region" description="Helical" evidence="9">
    <location>
        <begin position="108"/>
        <end position="132"/>
    </location>
</feature>
<feature type="transmembrane region" description="Helical" evidence="9">
    <location>
        <begin position="299"/>
        <end position="322"/>
    </location>
</feature>
<dbReference type="PANTHER" id="PTHR31187">
    <property type="match status" value="1"/>
</dbReference>
<evidence type="ECO:0000256" key="2">
    <source>
        <dbReference type="ARBA" id="ARBA00007127"/>
    </source>
</evidence>
<evidence type="ECO:0000256" key="10">
    <source>
        <dbReference type="SAM" id="MobiDB-lite"/>
    </source>
</evidence>
<dbReference type="InterPro" id="IPR016024">
    <property type="entry name" value="ARM-type_fold"/>
</dbReference>
<keyword evidence="3 9" id="KW-0813">Transport</keyword>
<dbReference type="InterPro" id="IPR036259">
    <property type="entry name" value="MFS_trans_sf"/>
</dbReference>
<feature type="compositionally biased region" description="Basic and acidic residues" evidence="10">
    <location>
        <begin position="945"/>
        <end position="970"/>
    </location>
</feature>
<keyword evidence="6 9" id="KW-0067">ATP-binding</keyword>
<feature type="transmembrane region" description="Helical" evidence="9">
    <location>
        <begin position="52"/>
        <end position="71"/>
    </location>
</feature>
<dbReference type="InterPro" id="IPR004667">
    <property type="entry name" value="ADP_ATP_car_bac_type"/>
</dbReference>
<evidence type="ECO:0000256" key="6">
    <source>
        <dbReference type="ARBA" id="ARBA00022840"/>
    </source>
</evidence>
<comment type="caution">
    <text evidence="11">The sequence shown here is derived from an EMBL/GenBank/DDBJ whole genome shotgun (WGS) entry which is preliminary data.</text>
</comment>
<sequence length="1064" mass="116163">MLGRFAGQGAGNGGEYAKVALLFLYFFCTVAASILGRTAADALFLSRFDNAALSGMYLPQAATMILTSLVFQRYAHRVRIERLLFGLLPTVAVLILVSRIGVGLELGWVFRTIYVGYDVFNFLMIVCFWQFATSVLDQRKAKKMIGLVASGGTLGTVASGFGIRGIVPVIGTSNLLYVFAALVAAGLAFVIAIDALRVRGVDRTANAPVSPPPPSKASGTAAGRNDGLFKNVPHLKYMILLAASVTLSLTLIDYQFKVLLRETLQNEALAGFMGSFQGISGIVGLLVQVTLSGWVLTRFGVTTALLVFPVTLAAASLGLIFLPVLAMSVVAKGSDKVLGDTLYASANQLIMFPVPPAWRSKAKNFMDGIVRNGSKGLAALLLLVLSHWLAPSQFSYIVAVLLGIGIVSGLKIKKAYLQTLMSTLKTGQDDPQRAELDFMDPASRALLAEALRQPDKQQALYALRLLKDIDAFDLKPYLPGLLAHPHPQVVAETLEYIERLRPAGLEARLLELLGADNGPVRAKAILALASYMDEAHLDEITERLEDESADVRAAAIAALVKYFGIEGMYRSVGVLKRLTESEVEAERMAVASLFGQIGVPSFYKPLLGLLRDQSSQVAVRALDSAAKLRVTACIPPIADRLADGGARRHAIKALAAYEESVIVPELRAYLGREDIAVHLPAVFERIGTQPARDTLLDFYESAGYALRDRILESLLRMQKELPAVPVALAERYARLELALDEQYGEHGGALAGDAAGSELSGSIAEIRAGIVRRIFQLLSLLYDERAMQAVYANWTEGDGQRQANAIEVIDQTVQGSLRGPLLKLMSASRELAPLEDGECGAALGMARRARRRLALAARRVRTRQARRHPRGSRSRAASRAGSAAQENQPVPGRAARRAGRACGYAAAGDGGGGRRDYPGRRAGRLPVHDRERQGRRLQRRRARARAPERGIFRRDGRTDPRREDGHDRGRGGRSAVETGLRRLLRADDRPAEHGGRDDEAAIPSDQGCAWRCGSGRRCDWSRRGWSRRGWSRRGWSRRGWSRRGWSRRGWSRRGWSRRGWSRRG</sequence>
<evidence type="ECO:0000313" key="11">
    <source>
        <dbReference type="EMBL" id="MDG0808475.1"/>
    </source>
</evidence>
<feature type="transmembrane region" description="Helical" evidence="9">
    <location>
        <begin position="83"/>
        <end position="102"/>
    </location>
</feature>
<evidence type="ECO:0000256" key="4">
    <source>
        <dbReference type="ARBA" id="ARBA00022692"/>
    </source>
</evidence>
<dbReference type="GO" id="GO:0005471">
    <property type="term" value="F:ATP:ADP antiporter activity"/>
    <property type="evidence" value="ECO:0007669"/>
    <property type="project" value="InterPro"/>
</dbReference>
<evidence type="ECO:0000256" key="1">
    <source>
        <dbReference type="ARBA" id="ARBA00004141"/>
    </source>
</evidence>
<dbReference type="Pfam" id="PF03219">
    <property type="entry name" value="TLC"/>
    <property type="match status" value="1"/>
</dbReference>
<organism evidence="11 12">
    <name type="scientific">Cohnella rhizosphaerae</name>
    <dbReference type="NCBI Taxonomy" id="1457232"/>
    <lineage>
        <taxon>Bacteria</taxon>
        <taxon>Bacillati</taxon>
        <taxon>Bacillota</taxon>
        <taxon>Bacilli</taxon>
        <taxon>Bacillales</taxon>
        <taxon>Paenibacillaceae</taxon>
        <taxon>Cohnella</taxon>
    </lineage>
</organism>
<feature type="region of interest" description="Disordered" evidence="10">
    <location>
        <begin position="857"/>
        <end position="979"/>
    </location>
</feature>
<dbReference type="GO" id="GO:0016020">
    <property type="term" value="C:membrane"/>
    <property type="evidence" value="ECO:0007669"/>
    <property type="project" value="UniProtKB-SubCell"/>
</dbReference>
<feature type="transmembrane region" description="Helical" evidence="9">
    <location>
        <begin position="268"/>
        <end position="287"/>
    </location>
</feature>
<name>A0A9X4KPQ3_9BACL</name>
<dbReference type="InterPro" id="IPR004155">
    <property type="entry name" value="PBS_lyase_HEAT"/>
</dbReference>
<dbReference type="GO" id="GO:0005524">
    <property type="term" value="F:ATP binding"/>
    <property type="evidence" value="ECO:0007669"/>
    <property type="project" value="UniProtKB-KW"/>
</dbReference>
<keyword evidence="7 9" id="KW-1133">Transmembrane helix</keyword>
<feature type="transmembrane region" description="Helical" evidence="9">
    <location>
        <begin position="21"/>
        <end position="40"/>
    </location>
</feature>
<dbReference type="CDD" id="cd06174">
    <property type="entry name" value="MFS"/>
    <property type="match status" value="1"/>
</dbReference>
<feature type="transmembrane region" description="Helical" evidence="9">
    <location>
        <begin position="144"/>
        <end position="163"/>
    </location>
</feature>